<keyword evidence="3" id="KW-1185">Reference proteome</keyword>
<dbReference type="SUPFAM" id="SSF81383">
    <property type="entry name" value="F-box domain"/>
    <property type="match status" value="1"/>
</dbReference>
<dbReference type="InterPro" id="IPR036047">
    <property type="entry name" value="F-box-like_dom_sf"/>
</dbReference>
<dbReference type="PANTHER" id="PTHR31672">
    <property type="entry name" value="BNACNNG10540D PROTEIN"/>
    <property type="match status" value="1"/>
</dbReference>
<feature type="non-terminal residue" evidence="2">
    <location>
        <position position="380"/>
    </location>
</feature>
<sequence length="380" mass="44207">MSDVPPRRFSVPELPTEIMLKIFLLCDAKTLVRVQCTSHYWMETLASYEFVNELDDIWRNQGFSIFGHFGYSDNSRRTLDWIIKFNSNSGQRFPAVLPFDLGSRGWFDIIGIQKGVFCFRFSRTGEFSTLLIWNPMTQHQFWVADPIQLIADDSSFLFSFLYFPGTLNYSIVSIFLELGEENRCVFTTYDSMLRDWTPRVQCPDYVRKLDPAYVALNDASYWVTWSHDEPINTAPYIISFSSLTTTFQQISLLEEAHTTCHSLLIRDDHLCLGANTHNAQGYNTVIWQVDFVGDQLSWSKLFNITGSGHAFIPVVMIDGDIIQVLERHVQVEDVEDMEYTHFHLRRFFAATGRKKSLLWVNYEDGVKLRSIHPYYEGFYP</sequence>
<dbReference type="InterPro" id="IPR001810">
    <property type="entry name" value="F-box_dom"/>
</dbReference>
<dbReference type="Pfam" id="PF07734">
    <property type="entry name" value="FBA_1"/>
    <property type="match status" value="1"/>
</dbReference>
<dbReference type="Gene3D" id="1.20.1280.50">
    <property type="match status" value="1"/>
</dbReference>
<dbReference type="InterPro" id="IPR017451">
    <property type="entry name" value="F-box-assoc_interact_dom"/>
</dbReference>
<evidence type="ECO:0000313" key="2">
    <source>
        <dbReference type="EMBL" id="MED6110056.1"/>
    </source>
</evidence>
<dbReference type="Pfam" id="PF12937">
    <property type="entry name" value="F-box-like"/>
    <property type="match status" value="1"/>
</dbReference>
<dbReference type="CDD" id="cd09917">
    <property type="entry name" value="F-box_SF"/>
    <property type="match status" value="1"/>
</dbReference>
<name>A0ABU6QDQ3_9FABA</name>
<accession>A0ABU6QDQ3</accession>
<reference evidence="2 3" key="1">
    <citation type="journal article" date="2023" name="Plants (Basel)">
        <title>Bridging the Gap: Combining Genomics and Transcriptomics Approaches to Understand Stylosanthes scabra, an Orphan Legume from the Brazilian Caatinga.</title>
        <authorList>
            <person name="Ferreira-Neto J.R.C."/>
            <person name="da Silva M.D."/>
            <person name="Binneck E."/>
            <person name="de Melo N.F."/>
            <person name="da Silva R.H."/>
            <person name="de Melo A.L.T.M."/>
            <person name="Pandolfi V."/>
            <person name="Bustamante F.O."/>
            <person name="Brasileiro-Vidal A.C."/>
            <person name="Benko-Iseppon A.M."/>
        </authorList>
    </citation>
    <scope>NUCLEOTIDE SEQUENCE [LARGE SCALE GENOMIC DNA]</scope>
    <source>
        <tissue evidence="2">Leaves</tissue>
    </source>
</reference>
<dbReference type="Proteomes" id="UP001341840">
    <property type="component" value="Unassembled WGS sequence"/>
</dbReference>
<feature type="domain" description="F-box" evidence="1">
    <location>
        <begin position="8"/>
        <end position="61"/>
    </location>
</feature>
<comment type="caution">
    <text evidence="2">The sequence shown here is derived from an EMBL/GenBank/DDBJ whole genome shotgun (WGS) entry which is preliminary data.</text>
</comment>
<dbReference type="EMBL" id="JASCZI010000208">
    <property type="protein sequence ID" value="MED6110056.1"/>
    <property type="molecule type" value="Genomic_DNA"/>
</dbReference>
<evidence type="ECO:0000259" key="1">
    <source>
        <dbReference type="PROSITE" id="PS50181"/>
    </source>
</evidence>
<dbReference type="InterPro" id="IPR050796">
    <property type="entry name" value="SCF_F-box_component"/>
</dbReference>
<proteinExistence type="predicted"/>
<protein>
    <recommendedName>
        <fullName evidence="1">F-box domain-containing protein</fullName>
    </recommendedName>
</protein>
<dbReference type="PANTHER" id="PTHR31672:SF13">
    <property type="entry name" value="F-BOX PROTEIN CPR30-LIKE"/>
    <property type="match status" value="1"/>
</dbReference>
<dbReference type="PROSITE" id="PS50181">
    <property type="entry name" value="FBOX"/>
    <property type="match status" value="1"/>
</dbReference>
<gene>
    <name evidence="2" type="ORF">PIB30_039402</name>
</gene>
<organism evidence="2 3">
    <name type="scientific">Stylosanthes scabra</name>
    <dbReference type="NCBI Taxonomy" id="79078"/>
    <lineage>
        <taxon>Eukaryota</taxon>
        <taxon>Viridiplantae</taxon>
        <taxon>Streptophyta</taxon>
        <taxon>Embryophyta</taxon>
        <taxon>Tracheophyta</taxon>
        <taxon>Spermatophyta</taxon>
        <taxon>Magnoliopsida</taxon>
        <taxon>eudicotyledons</taxon>
        <taxon>Gunneridae</taxon>
        <taxon>Pentapetalae</taxon>
        <taxon>rosids</taxon>
        <taxon>fabids</taxon>
        <taxon>Fabales</taxon>
        <taxon>Fabaceae</taxon>
        <taxon>Papilionoideae</taxon>
        <taxon>50 kb inversion clade</taxon>
        <taxon>dalbergioids sensu lato</taxon>
        <taxon>Dalbergieae</taxon>
        <taxon>Pterocarpus clade</taxon>
        <taxon>Stylosanthes</taxon>
    </lineage>
</organism>
<dbReference type="NCBIfam" id="TIGR01640">
    <property type="entry name" value="F_box_assoc_1"/>
    <property type="match status" value="1"/>
</dbReference>
<dbReference type="InterPro" id="IPR006527">
    <property type="entry name" value="F-box-assoc_dom_typ1"/>
</dbReference>
<evidence type="ECO:0000313" key="3">
    <source>
        <dbReference type="Proteomes" id="UP001341840"/>
    </source>
</evidence>